<dbReference type="PROSITE" id="PS00022">
    <property type="entry name" value="EGF_1"/>
    <property type="match status" value="1"/>
</dbReference>
<feature type="non-terminal residue" evidence="7">
    <location>
        <position position="64"/>
    </location>
</feature>
<dbReference type="SMART" id="SM00181">
    <property type="entry name" value="EGF"/>
    <property type="match status" value="2"/>
</dbReference>
<dbReference type="PANTHER" id="PTHR12916:SF4">
    <property type="entry name" value="UNINFLATABLE, ISOFORM C"/>
    <property type="match status" value="1"/>
</dbReference>
<dbReference type="InterPro" id="IPR001881">
    <property type="entry name" value="EGF-like_Ca-bd_dom"/>
</dbReference>
<keyword evidence="2" id="KW-0732">Signal</keyword>
<dbReference type="PROSITE" id="PS50026">
    <property type="entry name" value="EGF_3"/>
    <property type="match status" value="2"/>
</dbReference>
<comment type="caution">
    <text evidence="5">Lacks conserved residue(s) required for the propagation of feature annotation.</text>
</comment>
<dbReference type="PRINTS" id="PR00010">
    <property type="entry name" value="EGFBLOOD"/>
</dbReference>
<dbReference type="SUPFAM" id="SSF57196">
    <property type="entry name" value="EGF/Laminin"/>
    <property type="match status" value="2"/>
</dbReference>
<dbReference type="PANTHER" id="PTHR12916">
    <property type="entry name" value="CYTOCHROME C OXIDASE POLYPEPTIDE VIC-2"/>
    <property type="match status" value="1"/>
</dbReference>
<evidence type="ECO:0000256" key="3">
    <source>
        <dbReference type="ARBA" id="ARBA00022737"/>
    </source>
</evidence>
<feature type="non-terminal residue" evidence="7">
    <location>
        <position position="1"/>
    </location>
</feature>
<evidence type="ECO:0000256" key="1">
    <source>
        <dbReference type="ARBA" id="ARBA00022536"/>
    </source>
</evidence>
<protein>
    <submittedName>
        <fullName evidence="7">NOTC2 protein</fullName>
    </submittedName>
</protein>
<keyword evidence="1 5" id="KW-0245">EGF-like domain</keyword>
<dbReference type="PROSITE" id="PS01186">
    <property type="entry name" value="EGF_2"/>
    <property type="match status" value="1"/>
</dbReference>
<dbReference type="PROSITE" id="PS01187">
    <property type="entry name" value="EGF_CA"/>
    <property type="match status" value="1"/>
</dbReference>
<name>A0ABS2Z1H4_POLSE</name>
<evidence type="ECO:0000313" key="7">
    <source>
        <dbReference type="EMBL" id="MBN3292493.1"/>
    </source>
</evidence>
<accession>A0ABS2Z1H4</accession>
<evidence type="ECO:0000259" key="6">
    <source>
        <dbReference type="PROSITE" id="PS50026"/>
    </source>
</evidence>
<dbReference type="CDD" id="cd00054">
    <property type="entry name" value="EGF_CA"/>
    <property type="match status" value="1"/>
</dbReference>
<dbReference type="SMART" id="SM00179">
    <property type="entry name" value="EGF_CA"/>
    <property type="match status" value="2"/>
</dbReference>
<dbReference type="EMBL" id="JAAWVN010016818">
    <property type="protein sequence ID" value="MBN3292493.1"/>
    <property type="molecule type" value="Genomic_DNA"/>
</dbReference>
<comment type="caution">
    <text evidence="7">The sequence shown here is derived from an EMBL/GenBank/DDBJ whole genome shotgun (WGS) entry which is preliminary data.</text>
</comment>
<feature type="domain" description="EGF-like" evidence="6">
    <location>
        <begin position="1"/>
        <end position="28"/>
    </location>
</feature>
<dbReference type="PROSITE" id="PS00010">
    <property type="entry name" value="ASX_HYDROXYL"/>
    <property type="match status" value="1"/>
</dbReference>
<dbReference type="InterPro" id="IPR000152">
    <property type="entry name" value="EGF-type_Asp/Asn_hydroxyl_site"/>
</dbReference>
<evidence type="ECO:0000313" key="8">
    <source>
        <dbReference type="Proteomes" id="UP001166052"/>
    </source>
</evidence>
<proteinExistence type="predicted"/>
<dbReference type="Proteomes" id="UP001166052">
    <property type="component" value="Unassembled WGS sequence"/>
</dbReference>
<dbReference type="Gene3D" id="2.10.25.10">
    <property type="entry name" value="Laminin"/>
    <property type="match status" value="2"/>
</dbReference>
<evidence type="ECO:0000256" key="4">
    <source>
        <dbReference type="ARBA" id="ARBA00023157"/>
    </source>
</evidence>
<dbReference type="InterPro" id="IPR018097">
    <property type="entry name" value="EGF_Ca-bd_CS"/>
</dbReference>
<dbReference type="InterPro" id="IPR000742">
    <property type="entry name" value="EGF"/>
</dbReference>
<feature type="disulfide bond" evidence="5">
    <location>
        <begin position="18"/>
        <end position="27"/>
    </location>
</feature>
<dbReference type="Pfam" id="PF00008">
    <property type="entry name" value="EGF"/>
    <property type="match status" value="2"/>
</dbReference>
<feature type="domain" description="EGF-like" evidence="6">
    <location>
        <begin position="30"/>
        <end position="63"/>
    </location>
</feature>
<keyword evidence="3" id="KW-0677">Repeat</keyword>
<gene>
    <name evidence="7" type="primary">Notch2_0</name>
    <name evidence="7" type="ORF">GTO92_0000055</name>
</gene>
<evidence type="ECO:0000256" key="2">
    <source>
        <dbReference type="ARBA" id="ARBA00022729"/>
    </source>
</evidence>
<keyword evidence="4 5" id="KW-1015">Disulfide bond</keyword>
<keyword evidence="8" id="KW-1185">Reference proteome</keyword>
<reference evidence="7" key="1">
    <citation type="journal article" date="2021" name="Cell">
        <title>Tracing the genetic footprints of vertebrate landing in non-teleost ray-finned fishes.</title>
        <authorList>
            <person name="Bi X."/>
            <person name="Wang K."/>
            <person name="Yang L."/>
            <person name="Pan H."/>
            <person name="Jiang H."/>
            <person name="Wei Q."/>
            <person name="Fang M."/>
            <person name="Yu H."/>
            <person name="Zhu C."/>
            <person name="Cai Y."/>
            <person name="He Y."/>
            <person name="Gan X."/>
            <person name="Zeng H."/>
            <person name="Yu D."/>
            <person name="Zhu Y."/>
            <person name="Jiang H."/>
            <person name="Qiu Q."/>
            <person name="Yang H."/>
            <person name="Zhang Y.E."/>
            <person name="Wang W."/>
            <person name="Zhu M."/>
            <person name="He S."/>
            <person name="Zhang G."/>
        </authorList>
    </citation>
    <scope>NUCLEOTIDE SEQUENCE</scope>
    <source>
        <strain evidence="7">Bchr_001</strain>
    </source>
</reference>
<organism evidence="7 8">
    <name type="scientific">Polypterus senegalus</name>
    <name type="common">Senegal bichir</name>
    <dbReference type="NCBI Taxonomy" id="55291"/>
    <lineage>
        <taxon>Eukaryota</taxon>
        <taxon>Metazoa</taxon>
        <taxon>Chordata</taxon>
        <taxon>Craniata</taxon>
        <taxon>Vertebrata</taxon>
        <taxon>Euteleostomi</taxon>
        <taxon>Actinopterygii</taxon>
        <taxon>Polypteriformes</taxon>
        <taxon>Polypteridae</taxon>
        <taxon>Polypterus</taxon>
    </lineage>
</organism>
<sequence>MNGGTCRSTGALSYECHCLPGFNGTDCEINIDDCVQHHCKNGGTCVDGPNTYNCQCPPHWTGEW</sequence>
<evidence type="ECO:0000256" key="5">
    <source>
        <dbReference type="PROSITE-ProRule" id="PRU00076"/>
    </source>
</evidence>